<gene>
    <name evidence="2" type="ORF">BSTOLATCC_MIC53230</name>
</gene>
<comment type="caution">
    <text evidence="2">The sequence shown here is derived from an EMBL/GenBank/DDBJ whole genome shotgun (WGS) entry which is preliminary data.</text>
</comment>
<dbReference type="Proteomes" id="UP001162131">
    <property type="component" value="Unassembled WGS sequence"/>
</dbReference>
<protein>
    <recommendedName>
        <fullName evidence="4">Transmembrane protein</fullName>
    </recommendedName>
</protein>
<feature type="transmembrane region" description="Helical" evidence="1">
    <location>
        <begin position="92"/>
        <end position="113"/>
    </location>
</feature>
<proteinExistence type="predicted"/>
<evidence type="ECO:0000313" key="3">
    <source>
        <dbReference type="Proteomes" id="UP001162131"/>
    </source>
</evidence>
<keyword evidence="1" id="KW-1133">Transmembrane helix</keyword>
<keyword evidence="1" id="KW-0812">Transmembrane</keyword>
<keyword evidence="1" id="KW-0472">Membrane</keyword>
<organism evidence="2 3">
    <name type="scientific">Blepharisma stoltei</name>
    <dbReference type="NCBI Taxonomy" id="1481888"/>
    <lineage>
        <taxon>Eukaryota</taxon>
        <taxon>Sar</taxon>
        <taxon>Alveolata</taxon>
        <taxon>Ciliophora</taxon>
        <taxon>Postciliodesmatophora</taxon>
        <taxon>Heterotrichea</taxon>
        <taxon>Heterotrichida</taxon>
        <taxon>Blepharismidae</taxon>
        <taxon>Blepharisma</taxon>
    </lineage>
</organism>
<evidence type="ECO:0000256" key="1">
    <source>
        <dbReference type="SAM" id="Phobius"/>
    </source>
</evidence>
<reference evidence="2" key="1">
    <citation type="submission" date="2021-09" db="EMBL/GenBank/DDBJ databases">
        <authorList>
            <consortium name="AG Swart"/>
            <person name="Singh M."/>
            <person name="Singh A."/>
            <person name="Seah K."/>
            <person name="Emmerich C."/>
        </authorList>
    </citation>
    <scope>NUCLEOTIDE SEQUENCE</scope>
    <source>
        <strain evidence="2">ATCC30299</strain>
    </source>
</reference>
<evidence type="ECO:0000313" key="2">
    <source>
        <dbReference type="EMBL" id="CAG9331151.1"/>
    </source>
</evidence>
<keyword evidence="3" id="KW-1185">Reference proteome</keyword>
<sequence>MNLLDWIKQKISWVPESDPNQMLFLKFCKELYTTQELELTKEEKKQFDSLREEERKEYEKRKFWFWPLFVSGTLYLDQVIIMKITKTNSQRLWWACVFCMPLSGIASLGVSFYKESFPSHNYAFELCEKYKISVNEDEKRKFEQTGSF</sequence>
<dbReference type="EMBL" id="CAJZBQ010000053">
    <property type="protein sequence ID" value="CAG9331151.1"/>
    <property type="molecule type" value="Genomic_DNA"/>
</dbReference>
<feature type="transmembrane region" description="Helical" evidence="1">
    <location>
        <begin position="63"/>
        <end position="80"/>
    </location>
</feature>
<dbReference type="AlphaFoldDB" id="A0AAU9K098"/>
<accession>A0AAU9K098</accession>
<evidence type="ECO:0008006" key="4">
    <source>
        <dbReference type="Google" id="ProtNLM"/>
    </source>
</evidence>
<name>A0AAU9K098_9CILI</name>